<proteinExistence type="predicted"/>
<organism evidence="2 3">
    <name type="scientific">Bursaphelenchus xylophilus</name>
    <name type="common">Pinewood nematode worm</name>
    <name type="synonym">Aphelenchoides xylophilus</name>
    <dbReference type="NCBI Taxonomy" id="6326"/>
    <lineage>
        <taxon>Eukaryota</taxon>
        <taxon>Metazoa</taxon>
        <taxon>Ecdysozoa</taxon>
        <taxon>Nematoda</taxon>
        <taxon>Chromadorea</taxon>
        <taxon>Rhabditida</taxon>
        <taxon>Tylenchina</taxon>
        <taxon>Tylenchomorpha</taxon>
        <taxon>Aphelenchoidea</taxon>
        <taxon>Aphelenchoididae</taxon>
        <taxon>Bursaphelenchus</taxon>
    </lineage>
</organism>
<evidence type="ECO:0000313" key="2">
    <source>
        <dbReference type="Proteomes" id="UP000095284"/>
    </source>
</evidence>
<dbReference type="Proteomes" id="UP000095284">
    <property type="component" value="Unplaced"/>
</dbReference>
<feature type="compositionally biased region" description="Basic and acidic residues" evidence="1">
    <location>
        <begin position="40"/>
        <end position="63"/>
    </location>
</feature>
<accession>A0A1I7RQS5</accession>
<protein>
    <submittedName>
        <fullName evidence="3">Uncharacterized protein</fullName>
    </submittedName>
</protein>
<sequence length="111" mass="12649">MRAKVVAMVQRVFPPTKCLFPQKNCVHLSLSQCSKGQINRGEKRDTTGETEARQKTKGETPESRRIRCCVGCSEVAWEGRRRISLSIDAIFFGLNIIESHLKTNLEERNEI</sequence>
<name>A0A1I7RQS5_BURXY</name>
<dbReference type="AlphaFoldDB" id="A0A1I7RQS5"/>
<dbReference type="WBParaSite" id="BXY_0307000.1">
    <property type="protein sequence ID" value="BXY_0307000.1"/>
    <property type="gene ID" value="BXY_0307000"/>
</dbReference>
<reference evidence="3" key="1">
    <citation type="submission" date="2016-11" db="UniProtKB">
        <authorList>
            <consortium name="WormBaseParasite"/>
        </authorList>
    </citation>
    <scope>IDENTIFICATION</scope>
</reference>
<feature type="region of interest" description="Disordered" evidence="1">
    <location>
        <begin position="35"/>
        <end position="63"/>
    </location>
</feature>
<evidence type="ECO:0000256" key="1">
    <source>
        <dbReference type="SAM" id="MobiDB-lite"/>
    </source>
</evidence>
<evidence type="ECO:0000313" key="3">
    <source>
        <dbReference type="WBParaSite" id="BXY_0307000.1"/>
    </source>
</evidence>